<dbReference type="AlphaFoldDB" id="A0A9N9BU13"/>
<comment type="caution">
    <text evidence="1">The sequence shown here is derived from an EMBL/GenBank/DDBJ whole genome shotgun (WGS) entry which is preliminary data.</text>
</comment>
<gene>
    <name evidence="1" type="ORF">CPELLU_LOCUS5866</name>
</gene>
<accession>A0A9N9BU13</accession>
<protein>
    <submittedName>
        <fullName evidence="1">6526_t:CDS:1</fullName>
    </submittedName>
</protein>
<name>A0A9N9BU13_9GLOM</name>
<keyword evidence="2" id="KW-1185">Reference proteome</keyword>
<proteinExistence type="predicted"/>
<dbReference type="Proteomes" id="UP000789759">
    <property type="component" value="Unassembled WGS sequence"/>
</dbReference>
<evidence type="ECO:0000313" key="1">
    <source>
        <dbReference type="EMBL" id="CAG8575970.1"/>
    </source>
</evidence>
<reference evidence="1" key="1">
    <citation type="submission" date="2021-06" db="EMBL/GenBank/DDBJ databases">
        <authorList>
            <person name="Kallberg Y."/>
            <person name="Tangrot J."/>
            <person name="Rosling A."/>
        </authorList>
    </citation>
    <scope>NUCLEOTIDE SEQUENCE</scope>
    <source>
        <strain evidence="1">FL966</strain>
    </source>
</reference>
<dbReference type="EMBL" id="CAJVQA010003498">
    <property type="protein sequence ID" value="CAG8575970.1"/>
    <property type="molecule type" value="Genomic_DNA"/>
</dbReference>
<evidence type="ECO:0000313" key="2">
    <source>
        <dbReference type="Proteomes" id="UP000789759"/>
    </source>
</evidence>
<organism evidence="1 2">
    <name type="scientific">Cetraspora pellucida</name>
    <dbReference type="NCBI Taxonomy" id="1433469"/>
    <lineage>
        <taxon>Eukaryota</taxon>
        <taxon>Fungi</taxon>
        <taxon>Fungi incertae sedis</taxon>
        <taxon>Mucoromycota</taxon>
        <taxon>Glomeromycotina</taxon>
        <taxon>Glomeromycetes</taxon>
        <taxon>Diversisporales</taxon>
        <taxon>Gigasporaceae</taxon>
        <taxon>Cetraspora</taxon>
    </lineage>
</organism>
<sequence>MDPYNFPDKNSIEFNPNPTLTLNQVNSKWANLNFKLQRSRQIPQKVPLTTVKPPSYRPFLPEFRDVTVAKFNKDRIFIQINGEDIIYVEI</sequence>